<evidence type="ECO:0000256" key="5">
    <source>
        <dbReference type="ARBA" id="ARBA00022723"/>
    </source>
</evidence>
<evidence type="ECO:0000256" key="8">
    <source>
        <dbReference type="ARBA" id="ARBA00022842"/>
    </source>
</evidence>
<keyword evidence="8" id="KW-0460">Magnesium</keyword>
<keyword evidence="6" id="KW-0227">DNA damage</keyword>
<evidence type="ECO:0000256" key="6">
    <source>
        <dbReference type="ARBA" id="ARBA00022763"/>
    </source>
</evidence>
<dbReference type="PANTHER" id="PTHR47707">
    <property type="entry name" value="8-OXO-DGTP DIPHOSPHATASE"/>
    <property type="match status" value="1"/>
</dbReference>
<dbReference type="InterPro" id="IPR047127">
    <property type="entry name" value="MutT-like"/>
</dbReference>
<proteinExistence type="inferred from homology"/>
<evidence type="ECO:0000259" key="13">
    <source>
        <dbReference type="PROSITE" id="PS51462"/>
    </source>
</evidence>
<evidence type="ECO:0000313" key="14">
    <source>
        <dbReference type="EMBL" id="GAA2224777.1"/>
    </source>
</evidence>
<evidence type="ECO:0000256" key="1">
    <source>
        <dbReference type="ARBA" id="ARBA00001946"/>
    </source>
</evidence>
<evidence type="ECO:0000256" key="7">
    <source>
        <dbReference type="ARBA" id="ARBA00022801"/>
    </source>
</evidence>
<dbReference type="EMBL" id="BAAAQY010000001">
    <property type="protein sequence ID" value="GAA2224777.1"/>
    <property type="molecule type" value="Genomic_DNA"/>
</dbReference>
<dbReference type="PROSITE" id="PS00893">
    <property type="entry name" value="NUDIX_BOX"/>
    <property type="match status" value="1"/>
</dbReference>
<dbReference type="PRINTS" id="PR00502">
    <property type="entry name" value="NUDIXFAMILY"/>
</dbReference>
<dbReference type="CDD" id="cd03425">
    <property type="entry name" value="NUDIX_MutT_NudA_like"/>
    <property type="match status" value="1"/>
</dbReference>
<dbReference type="InterPro" id="IPR020084">
    <property type="entry name" value="NUDIX_hydrolase_CS"/>
</dbReference>
<dbReference type="Proteomes" id="UP001500929">
    <property type="component" value="Unassembled WGS sequence"/>
</dbReference>
<dbReference type="Gene3D" id="3.90.79.10">
    <property type="entry name" value="Nucleoside Triphosphate Pyrophosphohydrolase"/>
    <property type="match status" value="1"/>
</dbReference>
<feature type="domain" description="Nudix hydrolase" evidence="13">
    <location>
        <begin position="1"/>
        <end position="127"/>
    </location>
</feature>
<evidence type="ECO:0000256" key="4">
    <source>
        <dbReference type="ARBA" id="ARBA00022705"/>
    </source>
</evidence>
<reference evidence="15" key="1">
    <citation type="journal article" date="2019" name="Int. J. Syst. Evol. Microbiol.">
        <title>The Global Catalogue of Microorganisms (GCM) 10K type strain sequencing project: providing services to taxonomists for standard genome sequencing and annotation.</title>
        <authorList>
            <consortium name="The Broad Institute Genomics Platform"/>
            <consortium name="The Broad Institute Genome Sequencing Center for Infectious Disease"/>
            <person name="Wu L."/>
            <person name="Ma J."/>
        </authorList>
    </citation>
    <scope>NUCLEOTIDE SEQUENCE [LARGE SCALE GENOMIC DNA]</scope>
    <source>
        <strain evidence="15">JCM 16117</strain>
    </source>
</reference>
<evidence type="ECO:0000256" key="9">
    <source>
        <dbReference type="ARBA" id="ARBA00023204"/>
    </source>
</evidence>
<comment type="similarity">
    <text evidence="2 12">Belongs to the Nudix hydrolase family.</text>
</comment>
<comment type="catalytic activity">
    <reaction evidence="10">
        <text>8-oxo-dGTP + H2O = 8-oxo-dGMP + diphosphate + H(+)</text>
        <dbReference type="Rhea" id="RHEA:31575"/>
        <dbReference type="ChEBI" id="CHEBI:15377"/>
        <dbReference type="ChEBI" id="CHEBI:15378"/>
        <dbReference type="ChEBI" id="CHEBI:33019"/>
        <dbReference type="ChEBI" id="CHEBI:63224"/>
        <dbReference type="ChEBI" id="CHEBI:77896"/>
        <dbReference type="EC" id="3.6.1.55"/>
    </reaction>
</comment>
<evidence type="ECO:0000256" key="11">
    <source>
        <dbReference type="ARBA" id="ARBA00038905"/>
    </source>
</evidence>
<dbReference type="SUPFAM" id="SSF55811">
    <property type="entry name" value="Nudix"/>
    <property type="match status" value="1"/>
</dbReference>
<keyword evidence="15" id="KW-1185">Reference proteome</keyword>
<dbReference type="RefSeq" id="WP_259477535.1">
    <property type="nucleotide sequence ID" value="NZ_BAAAQY010000001.1"/>
</dbReference>
<evidence type="ECO:0000256" key="3">
    <source>
        <dbReference type="ARBA" id="ARBA00022457"/>
    </source>
</evidence>
<evidence type="ECO:0000256" key="10">
    <source>
        <dbReference type="ARBA" id="ARBA00035861"/>
    </source>
</evidence>
<evidence type="ECO:0000313" key="15">
    <source>
        <dbReference type="Proteomes" id="UP001500929"/>
    </source>
</evidence>
<keyword evidence="4" id="KW-0235">DNA replication</keyword>
<dbReference type="EC" id="3.6.1.55" evidence="11"/>
<keyword evidence="7 12" id="KW-0378">Hydrolase</keyword>
<evidence type="ECO:0000256" key="2">
    <source>
        <dbReference type="ARBA" id="ARBA00005582"/>
    </source>
</evidence>
<dbReference type="InterPro" id="IPR015797">
    <property type="entry name" value="NUDIX_hydrolase-like_dom_sf"/>
</dbReference>
<keyword evidence="9" id="KW-0234">DNA repair</keyword>
<comment type="caution">
    <text evidence="14">The sequence shown here is derived from an EMBL/GenBank/DDBJ whole genome shotgun (WGS) entry which is preliminary data.</text>
</comment>
<keyword evidence="5" id="KW-0479">Metal-binding</keyword>
<name>A0ABP5Q321_9MICO</name>
<keyword evidence="3" id="KW-0515">Mutator protein</keyword>
<sequence length="149" mass="16347">MTKLQVVAAVFIRDGNVLGCRRAPGRVAAGQWEFPGGKVEPGEDPRFALQREVAEELGIDVTVGDLLDRTPTAVGELTIDLACYGITEYSLEPIASSDHDALSWFAPEDVFAVSWAKPDLPMVRKIAAWRMWRSQNSAVSFENVDPSRA</sequence>
<dbReference type="InterPro" id="IPR000086">
    <property type="entry name" value="NUDIX_hydrolase_dom"/>
</dbReference>
<evidence type="ECO:0000256" key="12">
    <source>
        <dbReference type="RuleBase" id="RU003476"/>
    </source>
</evidence>
<dbReference type="InterPro" id="IPR020476">
    <property type="entry name" value="Nudix_hydrolase"/>
</dbReference>
<organism evidence="14 15">
    <name type="scientific">Herbiconiux moechotypicola</name>
    <dbReference type="NCBI Taxonomy" id="637393"/>
    <lineage>
        <taxon>Bacteria</taxon>
        <taxon>Bacillati</taxon>
        <taxon>Actinomycetota</taxon>
        <taxon>Actinomycetes</taxon>
        <taxon>Micrococcales</taxon>
        <taxon>Microbacteriaceae</taxon>
        <taxon>Herbiconiux</taxon>
    </lineage>
</organism>
<dbReference type="PROSITE" id="PS51462">
    <property type="entry name" value="NUDIX"/>
    <property type="match status" value="1"/>
</dbReference>
<dbReference type="PANTHER" id="PTHR47707:SF1">
    <property type="entry name" value="NUDIX HYDROLASE FAMILY PROTEIN"/>
    <property type="match status" value="1"/>
</dbReference>
<dbReference type="Pfam" id="PF00293">
    <property type="entry name" value="NUDIX"/>
    <property type="match status" value="1"/>
</dbReference>
<comment type="cofactor">
    <cofactor evidence="1">
        <name>Mg(2+)</name>
        <dbReference type="ChEBI" id="CHEBI:18420"/>
    </cofactor>
</comment>
<protein>
    <recommendedName>
        <fullName evidence="11">8-oxo-dGTP diphosphatase</fullName>
        <ecNumber evidence="11">3.6.1.55</ecNumber>
    </recommendedName>
</protein>
<gene>
    <name evidence="14" type="primary">nudG</name>
    <name evidence="14" type="ORF">GCM10009851_05340</name>
</gene>
<accession>A0ABP5Q321</accession>